<dbReference type="SUPFAM" id="SSF56574">
    <property type="entry name" value="Serpins"/>
    <property type="match status" value="1"/>
</dbReference>
<dbReference type="eggNOG" id="KOG2392">
    <property type="taxonomic scope" value="Eukaryota"/>
</dbReference>
<dbReference type="InterPro" id="IPR023796">
    <property type="entry name" value="Serpin_dom"/>
</dbReference>
<dbReference type="InterPro" id="IPR000215">
    <property type="entry name" value="Serpin_fam"/>
</dbReference>
<dbReference type="PANTHER" id="PTHR11461">
    <property type="entry name" value="SERINE PROTEASE INHIBITOR, SERPIN"/>
    <property type="match status" value="1"/>
</dbReference>
<dbReference type="PROSITE" id="PS00284">
    <property type="entry name" value="SERPIN"/>
    <property type="match status" value="1"/>
</dbReference>
<evidence type="ECO:0000256" key="2">
    <source>
        <dbReference type="RuleBase" id="RU000411"/>
    </source>
</evidence>
<dbReference type="GO" id="GO:0004867">
    <property type="term" value="F:serine-type endopeptidase inhibitor activity"/>
    <property type="evidence" value="ECO:0007669"/>
    <property type="project" value="InterPro"/>
</dbReference>
<comment type="similarity">
    <text evidence="1 2">Belongs to the serpin family.</text>
</comment>
<dbReference type="Pfam" id="PF00079">
    <property type="entry name" value="Serpin"/>
    <property type="match status" value="2"/>
</dbReference>
<dbReference type="Gene3D" id="2.30.39.10">
    <property type="entry name" value="Alpha-1-antitrypsin, domain 1"/>
    <property type="match status" value="1"/>
</dbReference>
<name>V4LIS8_EUTSA</name>
<dbReference type="KEGG" id="eus:EUTSA_v10001164mg"/>
<dbReference type="InterPro" id="IPR042178">
    <property type="entry name" value="Serpin_sf_1"/>
</dbReference>
<dbReference type="InterPro" id="IPR036186">
    <property type="entry name" value="Serpin_sf"/>
</dbReference>
<dbReference type="InterPro" id="IPR023795">
    <property type="entry name" value="Serpin_CS"/>
</dbReference>
<reference evidence="4 5" key="1">
    <citation type="journal article" date="2013" name="Front. Plant Sci.">
        <title>The Reference Genome of the Halophytic Plant Eutrema salsugineum.</title>
        <authorList>
            <person name="Yang R."/>
            <person name="Jarvis D.E."/>
            <person name="Chen H."/>
            <person name="Beilstein M.A."/>
            <person name="Grimwood J."/>
            <person name="Jenkins J."/>
            <person name="Shu S."/>
            <person name="Prochnik S."/>
            <person name="Xin M."/>
            <person name="Ma C."/>
            <person name="Schmutz J."/>
            <person name="Wing R.A."/>
            <person name="Mitchell-Olds T."/>
            <person name="Schumaker K.S."/>
            <person name="Wang X."/>
        </authorList>
    </citation>
    <scope>NUCLEOTIDE SEQUENCE [LARGE SCALE GENOMIC DNA]</scope>
</reference>
<evidence type="ECO:0000313" key="5">
    <source>
        <dbReference type="Proteomes" id="UP000030689"/>
    </source>
</evidence>
<dbReference type="Gene3D" id="3.30.497.10">
    <property type="entry name" value="Antithrombin, subunit I, domain 2"/>
    <property type="match status" value="1"/>
</dbReference>
<dbReference type="AlphaFoldDB" id="V4LIS8"/>
<dbReference type="STRING" id="72664.V4LIS8"/>
<evidence type="ECO:0000256" key="1">
    <source>
        <dbReference type="ARBA" id="ARBA00009500"/>
    </source>
</evidence>
<accession>V4LIS8</accession>
<dbReference type="SMART" id="SM00093">
    <property type="entry name" value="SERPIN"/>
    <property type="match status" value="1"/>
</dbReference>
<feature type="domain" description="Serpin" evidence="3">
    <location>
        <begin position="45"/>
        <end position="402"/>
    </location>
</feature>
<organism evidence="4 5">
    <name type="scientific">Eutrema salsugineum</name>
    <name type="common">Saltwater cress</name>
    <name type="synonym">Sisymbrium salsugineum</name>
    <dbReference type="NCBI Taxonomy" id="72664"/>
    <lineage>
        <taxon>Eukaryota</taxon>
        <taxon>Viridiplantae</taxon>
        <taxon>Streptophyta</taxon>
        <taxon>Embryophyta</taxon>
        <taxon>Tracheophyta</taxon>
        <taxon>Spermatophyta</taxon>
        <taxon>Magnoliopsida</taxon>
        <taxon>eudicotyledons</taxon>
        <taxon>Gunneridae</taxon>
        <taxon>Pentapetalae</taxon>
        <taxon>rosids</taxon>
        <taxon>malvids</taxon>
        <taxon>Brassicales</taxon>
        <taxon>Brassicaceae</taxon>
        <taxon>Eutremeae</taxon>
        <taxon>Eutrema</taxon>
    </lineage>
</organism>
<keyword evidence="5" id="KW-1185">Reference proteome</keyword>
<dbReference type="CDD" id="cd02043">
    <property type="entry name" value="serpinP_plants"/>
    <property type="match status" value="1"/>
</dbReference>
<protein>
    <recommendedName>
        <fullName evidence="3">Serpin domain-containing protein</fullName>
    </recommendedName>
</protein>
<dbReference type="EMBL" id="KI517465">
    <property type="protein sequence ID" value="ESQ39688.1"/>
    <property type="molecule type" value="Genomic_DNA"/>
</dbReference>
<dbReference type="OrthoDB" id="1063785at2759"/>
<sequence>MDRKNKKKRKLSKSQEIIVASPTLTEIEVPRAIDVRKAMEKQNDVALFLAGKVISAVAKNSNFVFSTASINAVLTMAASTSGYDDVIVKETLSLLRASSLDELNAVFREIACVVLADGSKNGGPKIAVVNGVWMDQSLSLSPSSKDLLMNFFKANFFQVDFRSKAEQVRMEVNEWASNRSNGLINNLLPPGSVRKKDTDWIYGNALYFKGAWECKFDKSMTKDKDFHLLNGTSVSVPFMRSYEKQYITAYNGFKVLRLPYRAGRDDTNREFSMYFYLPNKKDGLGNLLERMTSTRGFLDNHIPSYKVEVGKFRIPKFKIEFGFEASKVFDDLELEVLLYQKVSIEIDEKGTKAFTFNAYVGSYLDAAPKPKKIDFVADHPFFFLIREDQTGTVLFAGQIFNPSKSS</sequence>
<evidence type="ECO:0000259" key="3">
    <source>
        <dbReference type="SMART" id="SM00093"/>
    </source>
</evidence>
<proteinExistence type="inferred from homology"/>
<evidence type="ECO:0000313" key="4">
    <source>
        <dbReference type="EMBL" id="ESQ39688.1"/>
    </source>
</evidence>
<dbReference type="GO" id="GO:0005615">
    <property type="term" value="C:extracellular space"/>
    <property type="evidence" value="ECO:0007669"/>
    <property type="project" value="InterPro"/>
</dbReference>
<dbReference type="OMA" id="RSGLHAQ"/>
<dbReference type="InterPro" id="IPR042185">
    <property type="entry name" value="Serpin_sf_2"/>
</dbReference>
<gene>
    <name evidence="4" type="ORF">EUTSA_v10001164mg</name>
</gene>
<dbReference type="Proteomes" id="UP000030689">
    <property type="component" value="Unassembled WGS sequence"/>
</dbReference>
<dbReference type="PANTHER" id="PTHR11461:SF347">
    <property type="entry name" value="SERINE PROTEASE INHIBITOR (SERPIN) FAMILY PROTEIN-RELATED"/>
    <property type="match status" value="1"/>
</dbReference>
<dbReference type="Gramene" id="ESQ39688">
    <property type="protein sequence ID" value="ESQ39688"/>
    <property type="gene ID" value="EUTSA_v10001164mg"/>
</dbReference>